<evidence type="ECO:0000256" key="7">
    <source>
        <dbReference type="ARBA" id="ARBA00022807"/>
    </source>
</evidence>
<feature type="region of interest" description="Disordered" evidence="8">
    <location>
        <begin position="735"/>
        <end position="759"/>
    </location>
</feature>
<feature type="region of interest" description="Disordered" evidence="8">
    <location>
        <begin position="1317"/>
        <end position="1405"/>
    </location>
</feature>
<feature type="region of interest" description="Disordered" evidence="8">
    <location>
        <begin position="1"/>
        <end position="112"/>
    </location>
</feature>
<keyword evidence="5" id="KW-0833">Ubl conjugation pathway</keyword>
<dbReference type="SUPFAM" id="SSF54001">
    <property type="entry name" value="Cysteine proteinases"/>
    <property type="match status" value="1"/>
</dbReference>
<dbReference type="PROSITE" id="PS00973">
    <property type="entry name" value="USP_2"/>
    <property type="match status" value="1"/>
</dbReference>
<evidence type="ECO:0000256" key="1">
    <source>
        <dbReference type="ARBA" id="ARBA00000707"/>
    </source>
</evidence>
<comment type="catalytic activity">
    <reaction evidence="1">
        <text>Thiol-dependent hydrolysis of ester, thioester, amide, peptide and isopeptide bonds formed by the C-terminal Gly of ubiquitin (a 76-residue protein attached to proteins as an intracellular targeting signal).</text>
        <dbReference type="EC" id="3.4.19.12"/>
    </reaction>
</comment>
<comment type="caution">
    <text evidence="10">The sequence shown here is derived from an EMBL/GenBank/DDBJ whole genome shotgun (WGS) entry which is preliminary data.</text>
</comment>
<feature type="compositionally biased region" description="Basic and acidic residues" evidence="8">
    <location>
        <begin position="40"/>
        <end position="50"/>
    </location>
</feature>
<keyword evidence="6" id="KW-0378">Hydrolase</keyword>
<sequence>MSGGEGDLSPAHWRQATRGGRQASGRSGSSNANYHRSQQHYRDHQYDDLRQQSNYQGERGFSHRGQQHGRSYGSFAQQQDGISVQHEDQRHQSYSRHNPIDHPHAGFRGQPMGPRFNPAEGRQPDYMHYPPESMLAGPQRAPEHWQNGPVPSYQHPSVASQGIHAQYRRPTALVDQPQYPLPQPFPQHQVAGGHLGTGIGMCAAGAVGGSVAMPGPVYHPSGLRLPHHGGAWTSGAPAPEHRTSEAFRAGGTGPGRGAGGRGSGGQSRGGIRDGGVANSGGAGSTAARRTSRAPPVPQPLVQNSSPQGEPVNSGILSLGRPRQQPSNTVNNVQSMRGVTSDAAQTLSSTNNSKSERVPVNTANKEPAESGGEPAPAAETAALVAGVEAELGIQGKVYDAPAMPLEVDEELHAPFPTGPLGPASAEAVPPAGLGTATGSSSGCTESGIYLSNPSVNAGSPPACAAVNNVGTLRATGSIHPEEQECQALVEGSAVAQALQNTNPLPQASLPPEAMPGSVQAAGEKPVVLGSAWRQRPATALFASPAAGGHAAVRKANTPAAHSATAPQGGAAPGVTAAMTGAQPIAITSTVSRSSTGPHQNNPPAARAVAAMGPEQSCVPPPRVQNRPAPIQTGPPQQPRCPPPGFGGAPLASVSPVGAATVPGDQGPVAQQPENAHHLSQLPQQQLSPRVSAGSEALGPAMSPARTAQVAQHSPATEASEPYEGIANRKWASVAAKAASSGGAHPKAPIRRPVSEGGTSDASTAVAAATLVGLRHAAHQPLGTGSGVSPVSTIVPAAAAAAFPPLSIGDADSAQASSTTAGAASSISHPVACAAGATIKEPVAPVALGAGPASQQGHAALSSKAVVQPGPSNVASTSTPLQSKPPSGLPSGGQVASAAVKGAAASTTSTPGHRSWVDAAIASPANIKRAPMGPGAGPKQATTGLGNDTPCSEAAAVSSSVADAATSAASSEKSADANVVEALPGAATVALGQGVEDTNADTLEAEARKRTWEWVATNDGEHSTPAVTPVPPPEQQESVKPVAVTVDSTTELPEAAPRAVEPAAPAEVPAAQAKQSWAAMAAARPPQLIGHAVAQAAAPKRSAAFQGRGLAGRERHVQNSNRGLSAQPPEGMFFPPAAAPVPPAAGALTPKKASEDGHGVSRPSPSTSHVPSGPVSMKLTVDADSKSTAAAVTPTTHTVGTADISKAPAVDASASECGSSGTAGVQAASSVDAVQQGDVKSVVTDSHGGPAAASASVKANAAAAAAAVPGVPRQTDGLHARPSSVAGSELGVVKAEAAEQQDDGDDTGFQLVIPRHKAGKVSRGTEAGHAHPGPSTGTAGAGAGRGRGRYGDPTAAAAGPQQRGTGAHGHLAVQGGRGRGAAGHSLLQGPQHFAAGGKHGATAPADLSMGPVATIPVASSSAIAQPASSTDNAGSAALGVLADAQANANGASVPLAVIEPLAAPAVSEADATASKEAAAAVPTVGQDDTATPTVAVTLPVAIAASAAALESLAAQENVQGSTAIVASPNEATTPVPEDVPAVGNAEAGVAPPPPQGDAPKKTPVQRTQSQARGPGSKKKDKRDGTEAIPREAEREQDAKPLEEEEEEEDNGSAAIPTGSNPWGLLGAAGEEDGAGAAAAEVPAAFPAGTAAGNGVASFATSTASSSETSLVEALRQLLSPATAEQLLAVSQFQHQAGGFRLQPRGLTNTGNTCFINATMQALLACAPFAFVLSRLPTIAPLLEPSKSPTLHSLALFLGELVSPQSGAAGFVSAGSMASGREDAQQAAEDEGWAEVQSHRGKKGQRKGTSANAPQQPASPMVPATATSSSIATKGEAPGSVAVVLGGQPLVPSMLNGIVAAFNPRISIAERQTMSKVLSKGVVEQEQQDAQEFFLFLVNQVHEEVVALRKAHGLAAEPAATAGTGAGGDGEEWAQVGRKNKATVTRQVGAPADDAASRSPVTAIFSGLVKSTVRFQQPNYKPSATIEAFNMLHLDIAAEGVNTLEDALRQHSVPESIEYKPDGATEMLPAKKDAKLYRLPEVLVLHLKRFTYTAAGGGRYTKVQKPVTFNCTLRLEGKILAEDCPDRANAEYRLFATINHHGRTIAGGHYMTDVLQPDNRWLRFNDAEVYVVTESAVLGERPYLLFYQRVPQRGA</sequence>
<feature type="compositionally biased region" description="Low complexity" evidence="8">
    <location>
        <begin position="677"/>
        <end position="687"/>
    </location>
</feature>
<feature type="region of interest" description="Disordered" evidence="8">
    <location>
        <begin position="1102"/>
        <end position="1176"/>
    </location>
</feature>
<evidence type="ECO:0000259" key="9">
    <source>
        <dbReference type="PROSITE" id="PS50235"/>
    </source>
</evidence>
<name>A0A8J4EVJ3_9CHLO</name>
<feature type="compositionally biased region" description="Polar residues" evidence="8">
    <location>
        <begin position="938"/>
        <end position="948"/>
    </location>
</feature>
<reference evidence="10" key="1">
    <citation type="journal article" date="2021" name="Proc. Natl. Acad. Sci. U.S.A.">
        <title>Three genomes in the algal genus Volvox reveal the fate of a haploid sex-determining region after a transition to homothallism.</title>
        <authorList>
            <person name="Yamamoto K."/>
            <person name="Hamaji T."/>
            <person name="Kawai-Toyooka H."/>
            <person name="Matsuzaki R."/>
            <person name="Takahashi F."/>
            <person name="Nishimura Y."/>
            <person name="Kawachi M."/>
            <person name="Noguchi H."/>
            <person name="Minakuchi Y."/>
            <person name="Umen J.G."/>
            <person name="Toyoda A."/>
            <person name="Nozaki H."/>
        </authorList>
    </citation>
    <scope>NUCLEOTIDE SEQUENCE</scope>
    <source>
        <strain evidence="10">NIES-3780</strain>
    </source>
</reference>
<evidence type="ECO:0000256" key="6">
    <source>
        <dbReference type="ARBA" id="ARBA00022801"/>
    </source>
</evidence>
<evidence type="ECO:0000256" key="2">
    <source>
        <dbReference type="ARBA" id="ARBA00009085"/>
    </source>
</evidence>
<dbReference type="PANTHER" id="PTHR24006:SF758">
    <property type="entry name" value="UBIQUITIN CARBOXYL-TERMINAL HYDROLASE 36"/>
    <property type="match status" value="1"/>
</dbReference>
<keyword evidence="11" id="KW-1185">Reference proteome</keyword>
<dbReference type="InterPro" id="IPR038765">
    <property type="entry name" value="Papain-like_cys_pep_sf"/>
</dbReference>
<evidence type="ECO:0000256" key="8">
    <source>
        <dbReference type="SAM" id="MobiDB-lite"/>
    </source>
</evidence>
<feature type="region of interest" description="Disordered" evidence="8">
    <location>
        <begin position="1528"/>
        <end position="1629"/>
    </location>
</feature>
<feature type="compositionally biased region" description="Low complexity" evidence="8">
    <location>
        <begin position="735"/>
        <end position="745"/>
    </location>
</feature>
<dbReference type="InterPro" id="IPR050164">
    <property type="entry name" value="Peptidase_C19"/>
</dbReference>
<keyword evidence="4" id="KW-0645">Protease</keyword>
<organism evidence="10 11">
    <name type="scientific">Volvox africanus</name>
    <dbReference type="NCBI Taxonomy" id="51714"/>
    <lineage>
        <taxon>Eukaryota</taxon>
        <taxon>Viridiplantae</taxon>
        <taxon>Chlorophyta</taxon>
        <taxon>core chlorophytes</taxon>
        <taxon>Chlorophyceae</taxon>
        <taxon>CS clade</taxon>
        <taxon>Chlamydomonadales</taxon>
        <taxon>Volvocaceae</taxon>
        <taxon>Volvox</taxon>
    </lineage>
</organism>
<dbReference type="InterPro" id="IPR018200">
    <property type="entry name" value="USP_CS"/>
</dbReference>
<dbReference type="PROSITE" id="PS00972">
    <property type="entry name" value="USP_1"/>
    <property type="match status" value="1"/>
</dbReference>
<dbReference type="Pfam" id="PF00443">
    <property type="entry name" value="UCH"/>
    <property type="match status" value="1"/>
</dbReference>
<evidence type="ECO:0000256" key="5">
    <source>
        <dbReference type="ARBA" id="ARBA00022786"/>
    </source>
</evidence>
<dbReference type="PANTHER" id="PTHR24006">
    <property type="entry name" value="UBIQUITIN CARBOXYL-TERMINAL HYDROLASE"/>
    <property type="match status" value="1"/>
</dbReference>
<feature type="compositionally biased region" description="Polar residues" evidence="8">
    <location>
        <begin position="868"/>
        <end position="883"/>
    </location>
</feature>
<dbReference type="GO" id="GO:0016579">
    <property type="term" value="P:protein deubiquitination"/>
    <property type="evidence" value="ECO:0007669"/>
    <property type="project" value="InterPro"/>
</dbReference>
<evidence type="ECO:0000313" key="10">
    <source>
        <dbReference type="EMBL" id="GIL45415.1"/>
    </source>
</evidence>
<protein>
    <recommendedName>
        <fullName evidence="3">ubiquitinyl hydrolase 1</fullName>
        <ecNumber evidence="3">3.4.19.12</ecNumber>
    </recommendedName>
</protein>
<dbReference type="EC" id="3.4.19.12" evidence="3"/>
<feature type="compositionally biased region" description="Pro residues" evidence="8">
    <location>
        <begin position="634"/>
        <end position="643"/>
    </location>
</feature>
<gene>
    <name evidence="10" type="ORF">Vafri_2667</name>
</gene>
<dbReference type="InterPro" id="IPR028889">
    <property type="entry name" value="USP"/>
</dbReference>
<dbReference type="GO" id="GO:0004843">
    <property type="term" value="F:cysteine-type deubiquitinase activity"/>
    <property type="evidence" value="ECO:0007669"/>
    <property type="project" value="UniProtKB-EC"/>
</dbReference>
<feature type="compositionally biased region" description="Gly residues" evidence="8">
    <location>
        <begin position="250"/>
        <end position="268"/>
    </location>
</feature>
<dbReference type="EMBL" id="BNCO01000003">
    <property type="protein sequence ID" value="GIL45415.1"/>
    <property type="molecule type" value="Genomic_DNA"/>
</dbReference>
<dbReference type="Proteomes" id="UP000747399">
    <property type="component" value="Unassembled WGS sequence"/>
</dbReference>
<feature type="region of interest" description="Disordered" evidence="8">
    <location>
        <begin position="857"/>
        <end position="950"/>
    </location>
</feature>
<feature type="region of interest" description="Disordered" evidence="8">
    <location>
        <begin position="229"/>
        <end position="374"/>
    </location>
</feature>
<feature type="compositionally biased region" description="Low complexity" evidence="8">
    <location>
        <begin position="14"/>
        <end position="30"/>
    </location>
</feature>
<proteinExistence type="inferred from homology"/>
<feature type="compositionally biased region" description="Low complexity" evidence="8">
    <location>
        <begin position="890"/>
        <end position="908"/>
    </location>
</feature>
<feature type="compositionally biased region" description="Polar residues" evidence="8">
    <location>
        <begin position="1804"/>
        <end position="1815"/>
    </location>
</feature>
<dbReference type="GO" id="GO:0005634">
    <property type="term" value="C:nucleus"/>
    <property type="evidence" value="ECO:0007669"/>
    <property type="project" value="TreeGrafter"/>
</dbReference>
<feature type="region of interest" description="Disordered" evidence="8">
    <location>
        <begin position="551"/>
        <end position="574"/>
    </location>
</feature>
<feature type="domain" description="USP" evidence="9">
    <location>
        <begin position="1702"/>
        <end position="2147"/>
    </location>
</feature>
<comment type="similarity">
    <text evidence="2">Belongs to the peptidase C19 family.</text>
</comment>
<accession>A0A8J4EVJ3</accession>
<feature type="region of interest" description="Disordered" evidence="8">
    <location>
        <begin position="589"/>
        <end position="720"/>
    </location>
</feature>
<evidence type="ECO:0000256" key="3">
    <source>
        <dbReference type="ARBA" id="ARBA00012759"/>
    </source>
</evidence>
<dbReference type="CDD" id="cd02257">
    <property type="entry name" value="Peptidase_C19"/>
    <property type="match status" value="1"/>
</dbReference>
<feature type="compositionally biased region" description="Polar residues" evidence="8">
    <location>
        <begin position="323"/>
        <end position="352"/>
    </location>
</feature>
<dbReference type="Gene3D" id="3.90.70.10">
    <property type="entry name" value="Cysteine proteinases"/>
    <property type="match status" value="1"/>
</dbReference>
<evidence type="ECO:0000256" key="4">
    <source>
        <dbReference type="ARBA" id="ARBA00022670"/>
    </source>
</evidence>
<evidence type="ECO:0000313" key="11">
    <source>
        <dbReference type="Proteomes" id="UP000747399"/>
    </source>
</evidence>
<keyword evidence="7" id="KW-0788">Thiol protease</keyword>
<feature type="compositionally biased region" description="Basic and acidic residues" evidence="8">
    <location>
        <begin position="1579"/>
        <end position="1599"/>
    </location>
</feature>
<dbReference type="InterPro" id="IPR001394">
    <property type="entry name" value="Peptidase_C19_UCH"/>
</dbReference>
<dbReference type="GO" id="GO:0005829">
    <property type="term" value="C:cytosol"/>
    <property type="evidence" value="ECO:0007669"/>
    <property type="project" value="TreeGrafter"/>
</dbReference>
<feature type="region of interest" description="Disordered" evidence="8">
    <location>
        <begin position="1018"/>
        <end position="1037"/>
    </location>
</feature>
<dbReference type="PROSITE" id="PS50235">
    <property type="entry name" value="USP_3"/>
    <property type="match status" value="1"/>
</dbReference>
<feature type="region of interest" description="Disordered" evidence="8">
    <location>
        <begin position="1777"/>
        <end position="1829"/>
    </location>
</feature>
<feature type="compositionally biased region" description="Polar residues" evidence="8">
    <location>
        <begin position="589"/>
        <end position="601"/>
    </location>
</feature>
<dbReference type="GO" id="GO:0006508">
    <property type="term" value="P:proteolysis"/>
    <property type="evidence" value="ECO:0007669"/>
    <property type="project" value="UniProtKB-KW"/>
</dbReference>